<sequence length="403" mass="45694">MAELRALKYISWGDTTGYAVAAKAYVRALMDAGVALTWTPMIRGRRAYEAYTSPLWPCASLAPVCNRAMDYDTVLIHTVPEYFPEWIERERKPGRRILGYTVWELERLPDHWPAILNRLDGVIVPTHWNAQAFRDSGVTVPVFVVPHLSQFEYLGKLDSESGQGGDHAALNRRLGPFGNDPARFMFYSIAYWSHRKAPYLVLEAYLKAFTRHDRVLLAIKTGEQDFTRWRRHWRHGFRRRHPSPQDAVERRLSAHPDSPPVAVIMDETLSDAEMLALHEKGDCYIALPRAEGWGLGAFEAARLGKPVIMTGYGGQLDFLEPGFAHRVEHRMVPAVDPAFPASHRPSDRWAEPSVDQAAAHMRFVFEHSSHARECAGRVAQRLSGDFSRDAVTAALLRALEMRT</sequence>
<dbReference type="SUPFAM" id="SSF53756">
    <property type="entry name" value="UDP-Glycosyltransferase/glycogen phosphorylase"/>
    <property type="match status" value="1"/>
</dbReference>
<dbReference type="Pfam" id="PF20706">
    <property type="entry name" value="GT4-conflict"/>
    <property type="match status" value="1"/>
</dbReference>
<dbReference type="PANTHER" id="PTHR46656:SF3">
    <property type="entry name" value="PUTATIVE-RELATED"/>
    <property type="match status" value="1"/>
</dbReference>
<protein>
    <recommendedName>
        <fullName evidence="3">Glycosyl transferase family 1 domain-containing protein</fullName>
    </recommendedName>
</protein>
<dbReference type="Gene3D" id="3.40.50.2000">
    <property type="entry name" value="Glycogen Phosphorylase B"/>
    <property type="match status" value="1"/>
</dbReference>
<name>A0A7Z7HQL0_9PROT</name>
<reference evidence="1" key="1">
    <citation type="submission" date="2017-03" db="EMBL/GenBank/DDBJ databases">
        <authorList>
            <consortium name="AG Boll"/>
        </authorList>
    </citation>
    <scope>NUCLEOTIDE SEQUENCE [LARGE SCALE GENOMIC DNA]</scope>
    <source>
        <strain evidence="1">Chol</strain>
    </source>
</reference>
<gene>
    <name evidence="1" type="ORF">SDENCHOL_11082</name>
</gene>
<dbReference type="EMBL" id="LT837803">
    <property type="protein sequence ID" value="SMB24536.1"/>
    <property type="molecule type" value="Genomic_DNA"/>
</dbReference>
<dbReference type="RefSeq" id="WP_154716308.1">
    <property type="nucleotide sequence ID" value="NZ_LT837803.1"/>
</dbReference>
<evidence type="ECO:0008006" key="3">
    <source>
        <dbReference type="Google" id="ProtNLM"/>
    </source>
</evidence>
<dbReference type="Proteomes" id="UP000242886">
    <property type="component" value="Chromosome SDENCHOL"/>
</dbReference>
<organism evidence="1 2">
    <name type="scientific">Sterolibacterium denitrificans</name>
    <dbReference type="NCBI Taxonomy" id="157592"/>
    <lineage>
        <taxon>Bacteria</taxon>
        <taxon>Pseudomonadati</taxon>
        <taxon>Pseudomonadota</taxon>
        <taxon>Betaproteobacteria</taxon>
        <taxon>Nitrosomonadales</taxon>
        <taxon>Sterolibacteriaceae</taxon>
        <taxon>Sterolibacterium</taxon>
    </lineage>
</organism>
<evidence type="ECO:0000313" key="1">
    <source>
        <dbReference type="EMBL" id="SMB24536.1"/>
    </source>
</evidence>
<dbReference type="PANTHER" id="PTHR46656">
    <property type="entry name" value="PUTATIVE-RELATED"/>
    <property type="match status" value="1"/>
</dbReference>
<accession>A0A7Z7HQL0</accession>
<evidence type="ECO:0000313" key="2">
    <source>
        <dbReference type="Proteomes" id="UP000242886"/>
    </source>
</evidence>
<proteinExistence type="predicted"/>
<keyword evidence="2" id="KW-1185">Reference proteome</keyword>
<dbReference type="AlphaFoldDB" id="A0A7Z7HQL0"/>